<dbReference type="EMBL" id="JAGYPE010000005">
    <property type="protein sequence ID" value="MBS4184798.1"/>
    <property type="molecule type" value="Genomic_DNA"/>
</dbReference>
<evidence type="ECO:0000259" key="2">
    <source>
        <dbReference type="Pfam" id="PF14341"/>
    </source>
</evidence>
<feature type="domain" description="DUF7305" evidence="3">
    <location>
        <begin position="249"/>
        <end position="361"/>
    </location>
</feature>
<accession>A0A942T485</accession>
<sequence>MKRPLLRLKGLNNERGAALIVVLMVFVVICILGAAITGLAANNMKMSSIERTSQASYYIAESGVTQRVNEIGPALKDVYGLAVNGTDFFNKVDNALELGIEKAYRNFESSLGQNPVAKVKIERVPSDTIISYSNDYKITSVGKIGNSSRKVTKIIHVAWKPKSSVTIPADAVLFSKDDFLVKNYKITGSVGSNGVITLQGGQASISGNVYNKVGTSLTMPDFPTFPIPATAVNFQETSLKMDHDKVFNTLTINSNSTLTIDVGKTNKNLVVNNLNLLSYGKIRIIGDGKLSIYAKNITLSGNNIINTDGNIEKLYIFLDGSGSTLNNGIIYGSMYANNTSLTVNNDSGIQGHLITNGTNIYINGAALTYSKMIYAPSATVSINASVTGAIICKTITSSGNDDNIKFQFVQINYDNSPLYVDNGKGLSPVKDMITQEPVRENN</sequence>
<keyword evidence="1" id="KW-0472">Membrane</keyword>
<dbReference type="InterPro" id="IPR025746">
    <property type="entry name" value="PilX_N_dom"/>
</dbReference>
<dbReference type="AlphaFoldDB" id="A0A942T485"/>
<evidence type="ECO:0000313" key="4">
    <source>
        <dbReference type="EMBL" id="MBS4184798.1"/>
    </source>
</evidence>
<feature type="transmembrane region" description="Helical" evidence="1">
    <location>
        <begin position="20"/>
        <end position="41"/>
    </location>
</feature>
<name>A0A942T485_9BACI</name>
<proteinExistence type="predicted"/>
<keyword evidence="1" id="KW-0812">Transmembrane</keyword>
<organism evidence="4">
    <name type="scientific">Neobacillus citreus</name>
    <dbReference type="NCBI Taxonomy" id="2833578"/>
    <lineage>
        <taxon>Bacteria</taxon>
        <taxon>Bacillati</taxon>
        <taxon>Bacillota</taxon>
        <taxon>Bacilli</taxon>
        <taxon>Bacillales</taxon>
        <taxon>Bacillaceae</taxon>
        <taxon>Neobacillus</taxon>
    </lineage>
</organism>
<keyword evidence="1" id="KW-1133">Transmembrane helix</keyword>
<evidence type="ECO:0000259" key="3">
    <source>
        <dbReference type="Pfam" id="PF23981"/>
    </source>
</evidence>
<feature type="domain" description="Type 4 fimbrial biogenesis protein PilX N-terminal" evidence="2">
    <location>
        <begin position="15"/>
        <end position="64"/>
    </location>
</feature>
<comment type="caution">
    <text evidence="4">The sequence shown here is derived from an EMBL/GenBank/DDBJ whole genome shotgun (WGS) entry which is preliminary data.</text>
</comment>
<gene>
    <name evidence="4" type="ORF">KHB02_25815</name>
</gene>
<reference evidence="4" key="1">
    <citation type="submission" date="2021-05" db="EMBL/GenBank/DDBJ databases">
        <title>Novel Bacillus species.</title>
        <authorList>
            <person name="Liu G."/>
        </authorList>
    </citation>
    <scope>NUCLEOTIDE SEQUENCE</scope>
    <source>
        <strain evidence="4">FJAT-50051</strain>
    </source>
</reference>
<evidence type="ECO:0000256" key="1">
    <source>
        <dbReference type="SAM" id="Phobius"/>
    </source>
</evidence>
<dbReference type="Pfam" id="PF23981">
    <property type="entry name" value="DUF7305"/>
    <property type="match status" value="1"/>
</dbReference>
<dbReference type="InterPro" id="IPR055729">
    <property type="entry name" value="DUF7305"/>
</dbReference>
<protein>
    <submittedName>
        <fullName evidence="4">Pilus assembly PilX N-terminal domain-containing protein</fullName>
    </submittedName>
</protein>
<dbReference type="Pfam" id="PF14341">
    <property type="entry name" value="PilX_N"/>
    <property type="match status" value="1"/>
</dbReference>